<feature type="compositionally biased region" description="Low complexity" evidence="1">
    <location>
        <begin position="444"/>
        <end position="453"/>
    </location>
</feature>
<feature type="compositionally biased region" description="Polar residues" evidence="1">
    <location>
        <begin position="264"/>
        <end position="285"/>
    </location>
</feature>
<feature type="compositionally biased region" description="Polar residues" evidence="1">
    <location>
        <begin position="523"/>
        <end position="547"/>
    </location>
</feature>
<feature type="compositionally biased region" description="Low complexity" evidence="1">
    <location>
        <begin position="396"/>
        <end position="409"/>
    </location>
</feature>
<dbReference type="Proteomes" id="UP000247727">
    <property type="component" value="Unassembled WGS sequence"/>
</dbReference>
<feature type="compositionally biased region" description="Basic and acidic residues" evidence="1">
    <location>
        <begin position="328"/>
        <end position="339"/>
    </location>
</feature>
<feature type="compositionally biased region" description="Low complexity" evidence="1">
    <location>
        <begin position="253"/>
        <end position="263"/>
    </location>
</feature>
<gene>
    <name evidence="3" type="ORF">C8J30_102265</name>
</gene>
<dbReference type="InterPro" id="IPR038610">
    <property type="entry name" value="FliK-like_C_sf"/>
</dbReference>
<feature type="compositionally biased region" description="Polar residues" evidence="1">
    <location>
        <begin position="756"/>
        <end position="768"/>
    </location>
</feature>
<reference evidence="3 4" key="1">
    <citation type="submission" date="2018-06" db="EMBL/GenBank/DDBJ databases">
        <title>Genomic Encyclopedia of Type Strains, Phase III (KMG-III): the genomes of soil and plant-associated and newly described type strains.</title>
        <authorList>
            <person name="Whitman W."/>
        </authorList>
    </citation>
    <scope>NUCLEOTIDE SEQUENCE [LARGE SCALE GENOMIC DNA]</scope>
    <source>
        <strain evidence="3 4">JA737</strain>
    </source>
</reference>
<dbReference type="EMBL" id="QJTK01000002">
    <property type="protein sequence ID" value="PYF11951.1"/>
    <property type="molecule type" value="Genomic_DNA"/>
</dbReference>
<evidence type="ECO:0000256" key="1">
    <source>
        <dbReference type="SAM" id="MobiDB-lite"/>
    </source>
</evidence>
<keyword evidence="3" id="KW-0966">Cell projection</keyword>
<dbReference type="AlphaFoldDB" id="A0A318U386"/>
<feature type="compositionally biased region" description="Polar residues" evidence="1">
    <location>
        <begin position="110"/>
        <end position="120"/>
    </location>
</feature>
<evidence type="ECO:0000313" key="3">
    <source>
        <dbReference type="EMBL" id="PYF11951.1"/>
    </source>
</evidence>
<organism evidence="3 4">
    <name type="scientific">Rhodobacter viridis</name>
    <dbReference type="NCBI Taxonomy" id="1054202"/>
    <lineage>
        <taxon>Bacteria</taxon>
        <taxon>Pseudomonadati</taxon>
        <taxon>Pseudomonadota</taxon>
        <taxon>Alphaproteobacteria</taxon>
        <taxon>Rhodobacterales</taxon>
        <taxon>Rhodobacter group</taxon>
        <taxon>Rhodobacter</taxon>
    </lineage>
</organism>
<feature type="region of interest" description="Disordered" evidence="1">
    <location>
        <begin position="724"/>
        <end position="777"/>
    </location>
</feature>
<feature type="compositionally biased region" description="Polar residues" evidence="1">
    <location>
        <begin position="340"/>
        <end position="352"/>
    </location>
</feature>
<keyword evidence="4" id="KW-1185">Reference proteome</keyword>
<feature type="compositionally biased region" description="Basic and acidic residues" evidence="1">
    <location>
        <begin position="553"/>
        <end position="568"/>
    </location>
</feature>
<feature type="compositionally biased region" description="Low complexity" evidence="1">
    <location>
        <begin position="292"/>
        <end position="318"/>
    </location>
</feature>
<feature type="compositionally biased region" description="Low complexity" evidence="1">
    <location>
        <begin position="353"/>
        <end position="364"/>
    </location>
</feature>
<feature type="compositionally biased region" description="Low complexity" evidence="1">
    <location>
        <begin position="724"/>
        <end position="736"/>
    </location>
</feature>
<keyword evidence="3" id="KW-0969">Cilium</keyword>
<feature type="compositionally biased region" description="Low complexity" evidence="1">
    <location>
        <begin position="486"/>
        <end position="512"/>
    </location>
</feature>
<feature type="region of interest" description="Disordered" evidence="1">
    <location>
        <begin position="213"/>
        <end position="613"/>
    </location>
</feature>
<dbReference type="CDD" id="cd17470">
    <property type="entry name" value="T3SS_Flik_C"/>
    <property type="match status" value="1"/>
</dbReference>
<protein>
    <submittedName>
        <fullName evidence="3">Flagellar hook-length control protein FliK</fullName>
    </submittedName>
</protein>
<feature type="compositionally biased region" description="Low complexity" evidence="1">
    <location>
        <begin position="569"/>
        <end position="580"/>
    </location>
</feature>
<feature type="domain" description="Flagellar hook-length control protein-like C-terminal" evidence="2">
    <location>
        <begin position="652"/>
        <end position="729"/>
    </location>
</feature>
<feature type="compositionally biased region" description="Polar residues" evidence="1">
    <location>
        <begin position="410"/>
        <end position="435"/>
    </location>
</feature>
<evidence type="ECO:0000259" key="2">
    <source>
        <dbReference type="Pfam" id="PF02120"/>
    </source>
</evidence>
<feature type="region of interest" description="Disordered" evidence="1">
    <location>
        <begin position="98"/>
        <end position="130"/>
    </location>
</feature>
<sequence>MSAETRNGTELDKAATKLTELAAADAGAGALDSVLTGISGTVAAAMQSNLQQATLGAAQAPAAADGALSPDLAAAVHLPGQEAAAVSSLPKGAGRITTRETAGAVAPQAASATPETQKGETSAAKAQPLPGTESAEAAIVAAAVFPSGAAPVVTDGSAATEAETTAATLASARIGREAPVGRAGVADAIPKLQETVGAASQGTPVAAALGLQDGIPESRTEAPRALESTDPKSKERAAPAVASDDSAAEKLPAAMATAFAQTAPSQASQPVTANASSQAARQVSQHAEPPRQASTGRAQASAQSAQEPATARAASTSAGSEHNPAVADDVRAETEKHSATDTFANATPTTGQAAPFGSASAAGPVQAVASSEVAAGNTSAATRNVVDRRPGAREGTAQTAAAGKTQDQTRASMSQDVSVRLVSQSEPMTASSSRETLAESRVMAALASQASAPRAEEAQSAPPPQTADTAGVALAQARASKVANSAEVAAPKAAAAEPKTATAADADSATPTQPKSVPVAQAVTDQVASPPVTASQSTSTAGPSTEPQPRMTRLRESKEVASAKDRGDAGPQGAGAAADASVKTAEATAAPATDKVDSLSGTSSGGALSFGTTGTATTAERSASLFGGDAGAATGTHRAASPHAIAHQMSQALADAGNRTVELTLSPEELGKVRMTLHSSDGTITVAVQAERPETLDLMRRNIDSLARDFREMGYSNVGFEFGQQSDQRSSAQQQAETDSILAQAAPEREPVARFETTSIALQSSPRSASGGLDLRI</sequence>
<dbReference type="Gene3D" id="3.30.750.140">
    <property type="match status" value="1"/>
</dbReference>
<dbReference type="InterPro" id="IPR021136">
    <property type="entry name" value="Flagellar_hook_control-like_C"/>
</dbReference>
<comment type="caution">
    <text evidence="3">The sequence shown here is derived from an EMBL/GenBank/DDBJ whole genome shotgun (WGS) entry which is preliminary data.</text>
</comment>
<feature type="compositionally biased region" description="Low complexity" evidence="1">
    <location>
        <begin position="598"/>
        <end position="613"/>
    </location>
</feature>
<name>A0A318U386_9RHOB</name>
<keyword evidence="3" id="KW-0282">Flagellum</keyword>
<evidence type="ECO:0000313" key="4">
    <source>
        <dbReference type="Proteomes" id="UP000247727"/>
    </source>
</evidence>
<dbReference type="Pfam" id="PF02120">
    <property type="entry name" value="Flg_hook"/>
    <property type="match status" value="1"/>
</dbReference>
<accession>A0A318U386</accession>
<proteinExistence type="predicted"/>
<feature type="compositionally biased region" description="Basic and acidic residues" evidence="1">
    <location>
        <begin position="216"/>
        <end position="237"/>
    </location>
</feature>